<accession>A0A934QEI5</accession>
<dbReference type="PRINTS" id="PR00035">
    <property type="entry name" value="HTHGNTR"/>
</dbReference>
<dbReference type="SUPFAM" id="SSF64288">
    <property type="entry name" value="Chorismate lyase-like"/>
    <property type="match status" value="1"/>
</dbReference>
<dbReference type="InterPro" id="IPR050679">
    <property type="entry name" value="Bact_HTH_transcr_reg"/>
</dbReference>
<dbReference type="Pfam" id="PF07702">
    <property type="entry name" value="UTRA"/>
    <property type="match status" value="1"/>
</dbReference>
<organism evidence="5 6">
    <name type="scientific">Leucobacter edaphi</name>
    <dbReference type="NCBI Taxonomy" id="2796472"/>
    <lineage>
        <taxon>Bacteria</taxon>
        <taxon>Bacillati</taxon>
        <taxon>Actinomycetota</taxon>
        <taxon>Actinomycetes</taxon>
        <taxon>Micrococcales</taxon>
        <taxon>Microbacteriaceae</taxon>
        <taxon>Leucobacter</taxon>
    </lineage>
</organism>
<dbReference type="CDD" id="cd07377">
    <property type="entry name" value="WHTH_GntR"/>
    <property type="match status" value="1"/>
</dbReference>
<gene>
    <name evidence="5" type="ORF">JD292_06175</name>
</gene>
<dbReference type="AlphaFoldDB" id="A0A934QEI5"/>
<dbReference type="PANTHER" id="PTHR44846">
    <property type="entry name" value="MANNOSYL-D-GLYCERATE TRANSPORT/METABOLISM SYSTEM REPRESSOR MNGR-RELATED"/>
    <property type="match status" value="1"/>
</dbReference>
<dbReference type="GO" id="GO:0045892">
    <property type="term" value="P:negative regulation of DNA-templated transcription"/>
    <property type="evidence" value="ECO:0007669"/>
    <property type="project" value="TreeGrafter"/>
</dbReference>
<dbReference type="PANTHER" id="PTHR44846:SF1">
    <property type="entry name" value="MANNOSYL-D-GLYCERATE TRANSPORT_METABOLISM SYSTEM REPRESSOR MNGR-RELATED"/>
    <property type="match status" value="1"/>
</dbReference>
<keyword evidence="6" id="KW-1185">Reference proteome</keyword>
<evidence type="ECO:0000259" key="4">
    <source>
        <dbReference type="PROSITE" id="PS50949"/>
    </source>
</evidence>
<sequence length="250" mass="27666">MTSPSPLHVQLYEEFTRRIRTGQWHPGDRVPSEKSLVAEFGTSRGPVRQALAALRAEGMIVGGRGAPPRVQHTAPTQSFGTFMSFTEWANELGFEPGQRVVELTRRQASEDTARELRIAPDAPVVEMIRLCSLDGKPAMLERASFPLEVGRHLLATELDNRSVSQTLAAAGAHSIRARHVIDAISAHPLESEQLEVEVGHPLLRVRRLTFNELGTVIETADDRYLPAMASFVVENSAEHRNPLTRRLTPS</sequence>
<dbReference type="Gene3D" id="1.10.10.10">
    <property type="entry name" value="Winged helix-like DNA-binding domain superfamily/Winged helix DNA-binding domain"/>
    <property type="match status" value="1"/>
</dbReference>
<dbReference type="PROSITE" id="PS50949">
    <property type="entry name" value="HTH_GNTR"/>
    <property type="match status" value="1"/>
</dbReference>
<dbReference type="Pfam" id="PF00392">
    <property type="entry name" value="GntR"/>
    <property type="match status" value="1"/>
</dbReference>
<keyword evidence="1" id="KW-0805">Transcription regulation</keyword>
<keyword evidence="2" id="KW-0238">DNA-binding</keyword>
<dbReference type="Proteomes" id="UP000618733">
    <property type="component" value="Unassembled WGS sequence"/>
</dbReference>
<dbReference type="InterPro" id="IPR011663">
    <property type="entry name" value="UTRA"/>
</dbReference>
<dbReference type="SUPFAM" id="SSF46785">
    <property type="entry name" value="Winged helix' DNA-binding domain"/>
    <property type="match status" value="1"/>
</dbReference>
<dbReference type="Gene3D" id="3.40.1410.10">
    <property type="entry name" value="Chorismate lyase-like"/>
    <property type="match status" value="1"/>
</dbReference>
<evidence type="ECO:0000256" key="2">
    <source>
        <dbReference type="ARBA" id="ARBA00023125"/>
    </source>
</evidence>
<evidence type="ECO:0000256" key="3">
    <source>
        <dbReference type="ARBA" id="ARBA00023163"/>
    </source>
</evidence>
<dbReference type="SMART" id="SM00345">
    <property type="entry name" value="HTH_GNTR"/>
    <property type="match status" value="1"/>
</dbReference>
<proteinExistence type="predicted"/>
<dbReference type="GO" id="GO:0003677">
    <property type="term" value="F:DNA binding"/>
    <property type="evidence" value="ECO:0007669"/>
    <property type="project" value="UniProtKB-KW"/>
</dbReference>
<reference evidence="5" key="1">
    <citation type="submission" date="2020-12" db="EMBL/GenBank/DDBJ databases">
        <title>Leucobacter sp. CAS2, isolated from Chromium sludge.</title>
        <authorList>
            <person name="Xu Z."/>
        </authorList>
    </citation>
    <scope>NUCLEOTIDE SEQUENCE</scope>
    <source>
        <strain evidence="5">CSA2</strain>
    </source>
</reference>
<dbReference type="SMART" id="SM00866">
    <property type="entry name" value="UTRA"/>
    <property type="match status" value="1"/>
</dbReference>
<dbReference type="EMBL" id="JAEHOI010000005">
    <property type="protein sequence ID" value="MBK0421657.1"/>
    <property type="molecule type" value="Genomic_DNA"/>
</dbReference>
<evidence type="ECO:0000256" key="1">
    <source>
        <dbReference type="ARBA" id="ARBA00023015"/>
    </source>
</evidence>
<evidence type="ECO:0000313" key="6">
    <source>
        <dbReference type="Proteomes" id="UP000618733"/>
    </source>
</evidence>
<dbReference type="RefSeq" id="WP_200131863.1">
    <property type="nucleotide sequence ID" value="NZ_JAEHOI010000005.1"/>
</dbReference>
<name>A0A934QEI5_9MICO</name>
<dbReference type="InterPro" id="IPR036390">
    <property type="entry name" value="WH_DNA-bd_sf"/>
</dbReference>
<dbReference type="InterPro" id="IPR036388">
    <property type="entry name" value="WH-like_DNA-bd_sf"/>
</dbReference>
<dbReference type="GO" id="GO:0003700">
    <property type="term" value="F:DNA-binding transcription factor activity"/>
    <property type="evidence" value="ECO:0007669"/>
    <property type="project" value="InterPro"/>
</dbReference>
<dbReference type="InterPro" id="IPR028978">
    <property type="entry name" value="Chorismate_lyase_/UTRA_dom_sf"/>
</dbReference>
<dbReference type="InterPro" id="IPR000524">
    <property type="entry name" value="Tscrpt_reg_HTH_GntR"/>
</dbReference>
<feature type="domain" description="HTH gntR-type" evidence="4">
    <location>
        <begin position="5"/>
        <end position="73"/>
    </location>
</feature>
<protein>
    <submittedName>
        <fullName evidence="5">GntR family transcriptional regulator</fullName>
    </submittedName>
</protein>
<keyword evidence="3" id="KW-0804">Transcription</keyword>
<evidence type="ECO:0000313" key="5">
    <source>
        <dbReference type="EMBL" id="MBK0421657.1"/>
    </source>
</evidence>
<comment type="caution">
    <text evidence="5">The sequence shown here is derived from an EMBL/GenBank/DDBJ whole genome shotgun (WGS) entry which is preliminary data.</text>
</comment>